<dbReference type="InterPro" id="IPR008920">
    <property type="entry name" value="TF_FadR/GntR_C"/>
</dbReference>
<keyword evidence="1" id="KW-0805">Transcription regulation</keyword>
<evidence type="ECO:0000256" key="3">
    <source>
        <dbReference type="ARBA" id="ARBA00023163"/>
    </source>
</evidence>
<dbReference type="SMART" id="SM00895">
    <property type="entry name" value="FCD"/>
    <property type="match status" value="1"/>
</dbReference>
<name>A0ABP4QHL0_9ACTN</name>
<dbReference type="InterPro" id="IPR036388">
    <property type="entry name" value="WH-like_DNA-bd_sf"/>
</dbReference>
<dbReference type="PRINTS" id="PR00035">
    <property type="entry name" value="HTHGNTR"/>
</dbReference>
<dbReference type="InterPro" id="IPR000524">
    <property type="entry name" value="Tscrpt_reg_HTH_GntR"/>
</dbReference>
<dbReference type="PANTHER" id="PTHR43537">
    <property type="entry name" value="TRANSCRIPTIONAL REGULATOR, GNTR FAMILY"/>
    <property type="match status" value="1"/>
</dbReference>
<organism evidence="5 6">
    <name type="scientific">Kribbella karoonensis</name>
    <dbReference type="NCBI Taxonomy" id="324851"/>
    <lineage>
        <taxon>Bacteria</taxon>
        <taxon>Bacillati</taxon>
        <taxon>Actinomycetota</taxon>
        <taxon>Actinomycetes</taxon>
        <taxon>Propionibacteriales</taxon>
        <taxon>Kribbellaceae</taxon>
        <taxon>Kribbella</taxon>
    </lineage>
</organism>
<keyword evidence="3" id="KW-0804">Transcription</keyword>
<evidence type="ECO:0000313" key="5">
    <source>
        <dbReference type="EMBL" id="GAA1610823.1"/>
    </source>
</evidence>
<proteinExistence type="predicted"/>
<evidence type="ECO:0000256" key="1">
    <source>
        <dbReference type="ARBA" id="ARBA00023015"/>
    </source>
</evidence>
<evidence type="ECO:0000259" key="4">
    <source>
        <dbReference type="PROSITE" id="PS50949"/>
    </source>
</evidence>
<evidence type="ECO:0000313" key="6">
    <source>
        <dbReference type="Proteomes" id="UP001500190"/>
    </source>
</evidence>
<dbReference type="PROSITE" id="PS50949">
    <property type="entry name" value="HTH_GNTR"/>
    <property type="match status" value="1"/>
</dbReference>
<dbReference type="SMART" id="SM00345">
    <property type="entry name" value="HTH_GNTR"/>
    <property type="match status" value="1"/>
</dbReference>
<reference evidence="6" key="1">
    <citation type="journal article" date="2019" name="Int. J. Syst. Evol. Microbiol.">
        <title>The Global Catalogue of Microorganisms (GCM) 10K type strain sequencing project: providing services to taxonomists for standard genome sequencing and annotation.</title>
        <authorList>
            <consortium name="The Broad Institute Genomics Platform"/>
            <consortium name="The Broad Institute Genome Sequencing Center for Infectious Disease"/>
            <person name="Wu L."/>
            <person name="Ma J."/>
        </authorList>
    </citation>
    <scope>NUCLEOTIDE SEQUENCE [LARGE SCALE GENOMIC DNA]</scope>
    <source>
        <strain evidence="6">JCM 14304</strain>
    </source>
</reference>
<protein>
    <submittedName>
        <fullName evidence="5">GntR family transcriptional regulator</fullName>
    </submittedName>
</protein>
<evidence type="ECO:0000256" key="2">
    <source>
        <dbReference type="ARBA" id="ARBA00023125"/>
    </source>
</evidence>
<sequence length="221" mass="24354">MKQTSGPRLSSRLYEELRRGVITGVYSQGQRLTEQSLAAELGVSRIPLREALPQLEVEGFIQSFPRRGVVVSRWTDEAVHHVFDVRIALEGQAARLAARRAADGKAELDRLWERLDESEAQIRAGDALAVAQANADFHQEVVAATGNALMSSLMAAVAGRLVWMFYLSIRSDPTSPSPEHRTVTQAIADGNELLAESIMLAHIESGREPALQMLRESRPET</sequence>
<dbReference type="Proteomes" id="UP001500190">
    <property type="component" value="Unassembled WGS sequence"/>
</dbReference>
<gene>
    <name evidence="5" type="ORF">GCM10009742_71850</name>
</gene>
<dbReference type="PANTHER" id="PTHR43537:SF51">
    <property type="entry name" value="HTH-TYPE TRANSCRIPTIONAL REGULATOR LGOR-RELATED"/>
    <property type="match status" value="1"/>
</dbReference>
<dbReference type="InterPro" id="IPR036390">
    <property type="entry name" value="WH_DNA-bd_sf"/>
</dbReference>
<dbReference type="Gene3D" id="1.20.120.530">
    <property type="entry name" value="GntR ligand-binding domain-like"/>
    <property type="match status" value="1"/>
</dbReference>
<dbReference type="Gene3D" id="1.10.10.10">
    <property type="entry name" value="Winged helix-like DNA-binding domain superfamily/Winged helix DNA-binding domain"/>
    <property type="match status" value="1"/>
</dbReference>
<dbReference type="SUPFAM" id="SSF48008">
    <property type="entry name" value="GntR ligand-binding domain-like"/>
    <property type="match status" value="1"/>
</dbReference>
<dbReference type="Pfam" id="PF07729">
    <property type="entry name" value="FCD"/>
    <property type="match status" value="1"/>
</dbReference>
<dbReference type="SUPFAM" id="SSF46785">
    <property type="entry name" value="Winged helix' DNA-binding domain"/>
    <property type="match status" value="1"/>
</dbReference>
<dbReference type="Pfam" id="PF00392">
    <property type="entry name" value="GntR"/>
    <property type="match status" value="1"/>
</dbReference>
<accession>A0ABP4QHL0</accession>
<comment type="caution">
    <text evidence="5">The sequence shown here is derived from an EMBL/GenBank/DDBJ whole genome shotgun (WGS) entry which is preliminary data.</text>
</comment>
<dbReference type="InterPro" id="IPR011711">
    <property type="entry name" value="GntR_C"/>
</dbReference>
<dbReference type="CDD" id="cd07377">
    <property type="entry name" value="WHTH_GntR"/>
    <property type="match status" value="1"/>
</dbReference>
<keyword evidence="6" id="KW-1185">Reference proteome</keyword>
<dbReference type="RefSeq" id="WP_344199808.1">
    <property type="nucleotide sequence ID" value="NZ_BAAAND010000012.1"/>
</dbReference>
<feature type="domain" description="HTH gntR-type" evidence="4">
    <location>
        <begin position="7"/>
        <end position="74"/>
    </location>
</feature>
<keyword evidence="2" id="KW-0238">DNA-binding</keyword>
<dbReference type="EMBL" id="BAAAND010000012">
    <property type="protein sequence ID" value="GAA1610823.1"/>
    <property type="molecule type" value="Genomic_DNA"/>
</dbReference>